<reference evidence="11 12" key="1">
    <citation type="journal article" date="2015" name="Genome Announc.">
        <title>Expanding the biotechnology potential of lactobacilli through comparative genomics of 213 strains and associated genera.</title>
        <authorList>
            <person name="Sun Z."/>
            <person name="Harris H.M."/>
            <person name="McCann A."/>
            <person name="Guo C."/>
            <person name="Argimon S."/>
            <person name="Zhang W."/>
            <person name="Yang X."/>
            <person name="Jeffery I.B."/>
            <person name="Cooney J.C."/>
            <person name="Kagawa T.F."/>
            <person name="Liu W."/>
            <person name="Song Y."/>
            <person name="Salvetti E."/>
            <person name="Wrobel A."/>
            <person name="Rasinkangas P."/>
            <person name="Parkhill J."/>
            <person name="Rea M.C."/>
            <person name="O'Sullivan O."/>
            <person name="Ritari J."/>
            <person name="Douillard F.P."/>
            <person name="Paul Ross R."/>
            <person name="Yang R."/>
            <person name="Briner A.E."/>
            <person name="Felis G.E."/>
            <person name="de Vos W.M."/>
            <person name="Barrangou R."/>
            <person name="Klaenhammer T.R."/>
            <person name="Caufield P.W."/>
            <person name="Cui Y."/>
            <person name="Zhang H."/>
            <person name="O'Toole P.W."/>
        </authorList>
    </citation>
    <scope>NUCLEOTIDE SEQUENCE [LARGE SCALE GENOMIC DNA]</scope>
    <source>
        <strain evidence="11 12">DSM 14500</strain>
    </source>
</reference>
<keyword evidence="5" id="KW-0598">Phosphotransferase system</keyword>
<feature type="transmembrane region" description="Helical" evidence="9">
    <location>
        <begin position="154"/>
        <end position="174"/>
    </location>
</feature>
<feature type="transmembrane region" description="Helical" evidence="9">
    <location>
        <begin position="89"/>
        <end position="109"/>
    </location>
</feature>
<evidence type="ECO:0000256" key="1">
    <source>
        <dbReference type="ARBA" id="ARBA00004651"/>
    </source>
</evidence>
<dbReference type="PATRIC" id="fig|1423770.3.peg.1700"/>
<evidence type="ECO:0000256" key="4">
    <source>
        <dbReference type="ARBA" id="ARBA00022597"/>
    </source>
</evidence>
<dbReference type="AlphaFoldDB" id="A0A0R1QD61"/>
<dbReference type="PANTHER" id="PTHR30009:SF24">
    <property type="entry name" value="PTS SYSTEM, IIBC COMPONENT"/>
    <property type="match status" value="1"/>
</dbReference>
<evidence type="ECO:0000256" key="7">
    <source>
        <dbReference type="ARBA" id="ARBA00022989"/>
    </source>
</evidence>
<dbReference type="GO" id="GO:0008982">
    <property type="term" value="F:protein-N(PI)-phosphohistidine-sugar phosphotransferase activity"/>
    <property type="evidence" value="ECO:0007669"/>
    <property type="project" value="InterPro"/>
</dbReference>
<dbReference type="EMBL" id="AZEZ01000103">
    <property type="protein sequence ID" value="KRL42637.1"/>
    <property type="molecule type" value="Genomic_DNA"/>
</dbReference>
<keyword evidence="3" id="KW-1003">Cell membrane</keyword>
<dbReference type="GO" id="GO:0090563">
    <property type="term" value="F:protein-phosphocysteine-sugar phosphotransferase activity"/>
    <property type="evidence" value="ECO:0007669"/>
    <property type="project" value="TreeGrafter"/>
</dbReference>
<proteinExistence type="predicted"/>
<dbReference type="PROSITE" id="PS51103">
    <property type="entry name" value="PTS_EIIC_TYPE_1"/>
    <property type="match status" value="1"/>
</dbReference>
<name>A0A0R1QD61_9LACO</name>
<comment type="subcellular location">
    <subcellularLocation>
        <location evidence="1">Cell membrane</location>
        <topology evidence="1">Multi-pass membrane protein</topology>
    </subcellularLocation>
</comment>
<dbReference type="GO" id="GO:0009401">
    <property type="term" value="P:phosphoenolpyruvate-dependent sugar phosphotransferase system"/>
    <property type="evidence" value="ECO:0007669"/>
    <property type="project" value="UniProtKB-KW"/>
</dbReference>
<dbReference type="GO" id="GO:0005886">
    <property type="term" value="C:plasma membrane"/>
    <property type="evidence" value="ECO:0007669"/>
    <property type="project" value="UniProtKB-SubCell"/>
</dbReference>
<keyword evidence="11" id="KW-0808">Transferase</keyword>
<evidence type="ECO:0000259" key="10">
    <source>
        <dbReference type="PROSITE" id="PS51103"/>
    </source>
</evidence>
<evidence type="ECO:0000256" key="6">
    <source>
        <dbReference type="ARBA" id="ARBA00022692"/>
    </source>
</evidence>
<keyword evidence="12" id="KW-1185">Reference proteome</keyword>
<evidence type="ECO:0000256" key="3">
    <source>
        <dbReference type="ARBA" id="ARBA00022475"/>
    </source>
</evidence>
<protein>
    <submittedName>
        <fullName evidence="11">Phosphoenolpyruvate-dependent sugar phosphotransferase system EIIABC, glucose specific</fullName>
    </submittedName>
</protein>
<sequence>MFKKFSQLGRAFMLPIAILPAAGLLLGLGGALTNDAAVKAYPWLNAAWLQTILKVMSFAGNAVFSNIALIFAVGLAVGLANGDKGTAGLSGAVAFLVYTATIAGLIQLFSPKGTTVDTGVVGSIVIGGMVSYLHNRYRKIELPQFLGFFGGSRFIPIITSFAAIFIGAIFYMIWPPI</sequence>
<evidence type="ECO:0000256" key="8">
    <source>
        <dbReference type="ARBA" id="ARBA00023136"/>
    </source>
</evidence>
<keyword evidence="4" id="KW-0762">Sugar transport</keyword>
<accession>A0A0R1QD61</accession>
<evidence type="ECO:0000256" key="9">
    <source>
        <dbReference type="SAM" id="Phobius"/>
    </source>
</evidence>
<feature type="transmembrane region" description="Helical" evidence="9">
    <location>
        <begin position="52"/>
        <end position="77"/>
    </location>
</feature>
<organism evidence="11 12">
    <name type="scientific">Companilactobacillus mindensis DSM 14500</name>
    <dbReference type="NCBI Taxonomy" id="1423770"/>
    <lineage>
        <taxon>Bacteria</taxon>
        <taxon>Bacillati</taxon>
        <taxon>Bacillota</taxon>
        <taxon>Bacilli</taxon>
        <taxon>Lactobacillales</taxon>
        <taxon>Lactobacillaceae</taxon>
        <taxon>Companilactobacillus</taxon>
    </lineage>
</organism>
<keyword evidence="8 9" id="KW-0472">Membrane</keyword>
<dbReference type="InterPro" id="IPR050429">
    <property type="entry name" value="PTS_Glucose_EIICBA"/>
</dbReference>
<comment type="caution">
    <text evidence="11">The sequence shown here is derived from an EMBL/GenBank/DDBJ whole genome shotgun (WGS) entry which is preliminary data.</text>
</comment>
<keyword evidence="7 9" id="KW-1133">Transmembrane helix</keyword>
<feature type="domain" description="PTS EIIC type-1" evidence="10">
    <location>
        <begin position="1"/>
        <end position="177"/>
    </location>
</feature>
<feature type="transmembrane region" description="Helical" evidence="9">
    <location>
        <begin position="12"/>
        <end position="32"/>
    </location>
</feature>
<dbReference type="Pfam" id="PF02378">
    <property type="entry name" value="PTS_EIIC"/>
    <property type="match status" value="1"/>
</dbReference>
<dbReference type="InterPro" id="IPR003352">
    <property type="entry name" value="PTS_EIIC"/>
</dbReference>
<evidence type="ECO:0000313" key="12">
    <source>
        <dbReference type="Proteomes" id="UP000050872"/>
    </source>
</evidence>
<evidence type="ECO:0000256" key="2">
    <source>
        <dbReference type="ARBA" id="ARBA00022448"/>
    </source>
</evidence>
<gene>
    <name evidence="11" type="ORF">FD29_GL001661</name>
</gene>
<keyword evidence="11" id="KW-0670">Pyruvate</keyword>
<dbReference type="Proteomes" id="UP000050872">
    <property type="component" value="Unassembled WGS sequence"/>
</dbReference>
<keyword evidence="2" id="KW-0813">Transport</keyword>
<evidence type="ECO:0000313" key="11">
    <source>
        <dbReference type="EMBL" id="KRL42637.1"/>
    </source>
</evidence>
<dbReference type="STRING" id="1423770.FD29_GL001661"/>
<dbReference type="InterPro" id="IPR013013">
    <property type="entry name" value="PTS_EIIC_1"/>
</dbReference>
<feature type="transmembrane region" description="Helical" evidence="9">
    <location>
        <begin position="115"/>
        <end position="133"/>
    </location>
</feature>
<evidence type="ECO:0000256" key="5">
    <source>
        <dbReference type="ARBA" id="ARBA00022683"/>
    </source>
</evidence>
<keyword evidence="6 9" id="KW-0812">Transmembrane</keyword>
<dbReference type="PANTHER" id="PTHR30009">
    <property type="entry name" value="CYTOCHROME C-TYPE SYNTHESIS PROTEIN AND PTS TRANSMEMBRANE COMPONENT"/>
    <property type="match status" value="1"/>
</dbReference>